<dbReference type="EMBL" id="CP019631">
    <property type="protein sequence ID" value="AQQ08059.1"/>
    <property type="molecule type" value="Genomic_DNA"/>
</dbReference>
<sequence length="225" mass="23808">MMKRLYLALAILIGAPSLAAAATVAVSTGNVNLRAGPSTGYPVVTVVPAGTRITTYGCVSGYSWCDVSFGAYRGWVSASYIQVVYRGNPVIVTPVVAPAVGLTVVAYNRAYWDTYYAAYPWYGRWGHYYRPGYPVAPAARVTSHDRAVTCTGDSCTATRTTTGIYGGSTSQSRTCANGECNATRNVVGPYGGTASRSRNCSTNSQSCTVSRTGPAGGTRTRVFQR</sequence>
<gene>
    <name evidence="4" type="ORF">B0E33_30205</name>
</gene>
<geneLocation type="plasmid" evidence="4 5">
    <name>unnamed1</name>
</geneLocation>
<proteinExistence type="predicted"/>
<dbReference type="PROSITE" id="PS51781">
    <property type="entry name" value="SH3B"/>
    <property type="match status" value="1"/>
</dbReference>
<feature type="region of interest" description="Disordered" evidence="1">
    <location>
        <begin position="193"/>
        <end position="225"/>
    </location>
</feature>
<feature type="compositionally biased region" description="Polar residues" evidence="1">
    <location>
        <begin position="194"/>
        <end position="211"/>
    </location>
</feature>
<keyword evidence="4" id="KW-0614">Plasmid</keyword>
<feature type="chain" id="PRO_5047164549" description="SH3b domain-containing protein" evidence="2">
    <location>
        <begin position="22"/>
        <end position="225"/>
    </location>
</feature>
<evidence type="ECO:0000256" key="2">
    <source>
        <dbReference type="SAM" id="SignalP"/>
    </source>
</evidence>
<dbReference type="Proteomes" id="UP000188174">
    <property type="component" value="Plasmid unnamed1"/>
</dbReference>
<organism evidence="4 5">
    <name type="scientific">Roseibium algicola</name>
    <dbReference type="NCBI Taxonomy" id="2857014"/>
    <lineage>
        <taxon>Bacteria</taxon>
        <taxon>Pseudomonadati</taxon>
        <taxon>Pseudomonadota</taxon>
        <taxon>Alphaproteobacteria</taxon>
        <taxon>Hyphomicrobiales</taxon>
        <taxon>Stappiaceae</taxon>
        <taxon>Roseibium</taxon>
    </lineage>
</organism>
<keyword evidence="2" id="KW-0732">Signal</keyword>
<evidence type="ECO:0000313" key="4">
    <source>
        <dbReference type="EMBL" id="AQQ08059.1"/>
    </source>
</evidence>
<evidence type="ECO:0000313" key="5">
    <source>
        <dbReference type="Proteomes" id="UP000188174"/>
    </source>
</evidence>
<evidence type="ECO:0000259" key="3">
    <source>
        <dbReference type="PROSITE" id="PS51781"/>
    </source>
</evidence>
<dbReference type="RefSeq" id="WP_077294520.1">
    <property type="nucleotide sequence ID" value="NZ_CP019631.1"/>
</dbReference>
<feature type="signal peptide" evidence="2">
    <location>
        <begin position="1"/>
        <end position="21"/>
    </location>
</feature>
<protein>
    <recommendedName>
        <fullName evidence="3">SH3b domain-containing protein</fullName>
    </recommendedName>
</protein>
<dbReference type="InterPro" id="IPR003646">
    <property type="entry name" value="SH3-like_bac-type"/>
</dbReference>
<keyword evidence="5" id="KW-1185">Reference proteome</keyword>
<dbReference type="Gene3D" id="2.30.30.40">
    <property type="entry name" value="SH3 Domains"/>
    <property type="match status" value="1"/>
</dbReference>
<dbReference type="Pfam" id="PF08239">
    <property type="entry name" value="SH3_3"/>
    <property type="match status" value="1"/>
</dbReference>
<dbReference type="SMART" id="SM00287">
    <property type="entry name" value="SH3b"/>
    <property type="match status" value="1"/>
</dbReference>
<accession>A0ABM6IC05</accession>
<name>A0ABM6IC05_9HYPH</name>
<evidence type="ECO:0000256" key="1">
    <source>
        <dbReference type="SAM" id="MobiDB-lite"/>
    </source>
</evidence>
<feature type="domain" description="SH3b" evidence="3">
    <location>
        <begin position="19"/>
        <end position="85"/>
    </location>
</feature>
<reference evidence="4 5" key="1">
    <citation type="submission" date="2017-02" db="EMBL/GenBank/DDBJ databases">
        <authorList>
            <person name="Jeong S."/>
        </authorList>
    </citation>
    <scope>NUCLEOTIDE SEQUENCE [LARGE SCALE GENOMIC DNA]</scope>
    <source>
        <strain evidence="4 5">RMAR6-6</strain>
        <plasmid evidence="4 5">unnamed1</plasmid>
    </source>
</reference>